<keyword evidence="1" id="KW-0472">Membrane</keyword>
<feature type="transmembrane region" description="Helical" evidence="1">
    <location>
        <begin position="53"/>
        <end position="75"/>
    </location>
</feature>
<dbReference type="Proteomes" id="UP000308953">
    <property type="component" value="Unassembled WGS sequence"/>
</dbReference>
<reference evidence="2 3" key="1">
    <citation type="submission" date="2018-10" db="EMBL/GenBank/DDBJ databases">
        <title>Fifty Aureobasidium pullulans genomes reveal a recombining polyextremotolerant generalist.</title>
        <authorList>
            <person name="Gostincar C."/>
            <person name="Turk M."/>
            <person name="Zajc J."/>
            <person name="Gunde-Cimerman N."/>
        </authorList>
    </citation>
    <scope>NUCLEOTIDE SEQUENCE [LARGE SCALE GENOMIC DNA]</scope>
    <source>
        <strain evidence="2 3">EXF-9785</strain>
    </source>
</reference>
<keyword evidence="1" id="KW-0812">Transmembrane</keyword>
<name>A0A4S9E4H1_AURPU</name>
<proteinExistence type="predicted"/>
<evidence type="ECO:0000313" key="2">
    <source>
        <dbReference type="EMBL" id="THX28825.1"/>
    </source>
</evidence>
<dbReference type="EMBL" id="QZAV01000350">
    <property type="protein sequence ID" value="THX28825.1"/>
    <property type="molecule type" value="Genomic_DNA"/>
</dbReference>
<keyword evidence="1" id="KW-1133">Transmembrane helix</keyword>
<sequence length="211" mass="23250">MLQSLDDLLDTPFLCSWSFLSNLSTLISRVLFTTTTTFTQIIMFTLRQSLGALAAFAAAPLAFAVPITTFSRIGASSNGMDISKLQLHAAMSPGHLTENTTMSFVVDTHDMKTICFGSWAPEGPYPEGEYIPCQNSSLGWNFKEDTYKGLNQFTLQMEYSYEDDSVGEYPYNRVTEFSHANITQANIDCATDSCQQCTNSTITAIVYASIA</sequence>
<protein>
    <submittedName>
        <fullName evidence="2">Uncharacterized protein</fullName>
    </submittedName>
</protein>
<comment type="caution">
    <text evidence="2">The sequence shown here is derived from an EMBL/GenBank/DDBJ whole genome shotgun (WGS) entry which is preliminary data.</text>
</comment>
<gene>
    <name evidence="2" type="ORF">D6D10_09085</name>
</gene>
<evidence type="ECO:0000256" key="1">
    <source>
        <dbReference type="SAM" id="Phobius"/>
    </source>
</evidence>
<dbReference type="AlphaFoldDB" id="A0A4S9E4H1"/>
<evidence type="ECO:0000313" key="3">
    <source>
        <dbReference type="Proteomes" id="UP000308953"/>
    </source>
</evidence>
<accession>A0A4S9E4H1</accession>
<organism evidence="2 3">
    <name type="scientific">Aureobasidium pullulans</name>
    <name type="common">Black yeast</name>
    <name type="synonym">Pullularia pullulans</name>
    <dbReference type="NCBI Taxonomy" id="5580"/>
    <lineage>
        <taxon>Eukaryota</taxon>
        <taxon>Fungi</taxon>
        <taxon>Dikarya</taxon>
        <taxon>Ascomycota</taxon>
        <taxon>Pezizomycotina</taxon>
        <taxon>Dothideomycetes</taxon>
        <taxon>Dothideomycetidae</taxon>
        <taxon>Dothideales</taxon>
        <taxon>Saccotheciaceae</taxon>
        <taxon>Aureobasidium</taxon>
    </lineage>
</organism>